<sequence length="448" mass="51196">MNYYSKLKNYYTSNTIARRLKGGDYTERENQRKDDKVYELKRKFQRIVDSIDQVDDENEYQRLSKLAEISNNLVMMNSPSTNCANTDSDTSSKTKEAFKPTIKQNTLDSVKCDLQNDLSSSFQSKNHPKQISNQDTIDIFGEAEINECEIHVMKNSIPEMPKLHPQQSTPTPCNWKKEMKISAVGPTRLSENTYFSPKHTAKIQKYCNQTIDFTLSDMSCTPVKTPIAKPQAKKRRDRATRSKHRSMKRKESISSKIGAPVKPIVTKKNHLGSKPIRGQKFSNKKALIPSASTKEGFKSSQQNKKTTASEISAFMRNPSGEKFRTELKKLSKSWLKEKVAAKPKSYNAHKAFGPSLKAKKKNVRQLSRLNNAHQGYKKSTEKADFLSRNKKMMDLVKARKDIHQSKSKSRSTRVTERNNEDTLNGVSPDVRNSLKMKSLLNKFRSNKI</sequence>
<reference evidence="2" key="1">
    <citation type="submission" date="2023-07" db="EMBL/GenBank/DDBJ databases">
        <authorList>
            <consortium name="AG Swart"/>
            <person name="Singh M."/>
            <person name="Singh A."/>
            <person name="Seah K."/>
            <person name="Emmerich C."/>
        </authorList>
    </citation>
    <scope>NUCLEOTIDE SEQUENCE</scope>
    <source>
        <strain evidence="2">DP1</strain>
    </source>
</reference>
<feature type="region of interest" description="Disordered" evidence="1">
    <location>
        <begin position="224"/>
        <end position="254"/>
    </location>
</feature>
<feature type="compositionally biased region" description="Basic residues" evidence="1">
    <location>
        <begin position="231"/>
        <end position="248"/>
    </location>
</feature>
<comment type="caution">
    <text evidence="2">The sequence shown here is derived from an EMBL/GenBank/DDBJ whole genome shotgun (WGS) entry which is preliminary data.</text>
</comment>
<evidence type="ECO:0000256" key="1">
    <source>
        <dbReference type="SAM" id="MobiDB-lite"/>
    </source>
</evidence>
<dbReference type="EMBL" id="CAMPGE010008078">
    <property type="protein sequence ID" value="CAI2366989.1"/>
    <property type="molecule type" value="Genomic_DNA"/>
</dbReference>
<organism evidence="2 3">
    <name type="scientific">Euplotes crassus</name>
    <dbReference type="NCBI Taxonomy" id="5936"/>
    <lineage>
        <taxon>Eukaryota</taxon>
        <taxon>Sar</taxon>
        <taxon>Alveolata</taxon>
        <taxon>Ciliophora</taxon>
        <taxon>Intramacronucleata</taxon>
        <taxon>Spirotrichea</taxon>
        <taxon>Hypotrichia</taxon>
        <taxon>Euplotida</taxon>
        <taxon>Euplotidae</taxon>
        <taxon>Moneuplotes</taxon>
    </lineage>
</organism>
<keyword evidence="3" id="KW-1185">Reference proteome</keyword>
<protein>
    <submittedName>
        <fullName evidence="2">Uncharacterized protein</fullName>
    </submittedName>
</protein>
<evidence type="ECO:0000313" key="3">
    <source>
        <dbReference type="Proteomes" id="UP001295684"/>
    </source>
</evidence>
<proteinExistence type="predicted"/>
<feature type="region of interest" description="Disordered" evidence="1">
    <location>
        <begin position="399"/>
        <end position="429"/>
    </location>
</feature>
<accession>A0AAD1UDW2</accession>
<name>A0AAD1UDW2_EUPCR</name>
<dbReference type="AlphaFoldDB" id="A0AAD1UDW2"/>
<gene>
    <name evidence="2" type="ORF">ECRASSUSDP1_LOCUS8265</name>
</gene>
<dbReference type="Proteomes" id="UP001295684">
    <property type="component" value="Unassembled WGS sequence"/>
</dbReference>
<evidence type="ECO:0000313" key="2">
    <source>
        <dbReference type="EMBL" id="CAI2366989.1"/>
    </source>
</evidence>